<dbReference type="InterPro" id="IPR041708">
    <property type="entry name" value="PUS1/PUS2-like"/>
</dbReference>
<feature type="region of interest" description="Disordered" evidence="20">
    <location>
        <begin position="448"/>
        <end position="491"/>
    </location>
</feature>
<dbReference type="GO" id="GO:1990481">
    <property type="term" value="P:mRNA pseudouridine synthesis"/>
    <property type="evidence" value="ECO:0000318"/>
    <property type="project" value="GO_Central"/>
</dbReference>
<reference evidence="24" key="2">
    <citation type="submission" date="2025-08" db="UniProtKB">
        <authorList>
            <consortium name="RefSeq"/>
        </authorList>
    </citation>
    <scope>IDENTIFICATION</scope>
    <source>
        <strain evidence="24">S238N-H82</strain>
        <tissue evidence="24">Testes</tissue>
    </source>
</reference>
<evidence type="ECO:0000256" key="6">
    <source>
        <dbReference type="ARBA" id="ARBA00023235"/>
    </source>
</evidence>
<evidence type="ECO:0000313" key="24">
    <source>
        <dbReference type="RefSeq" id="XP_035675152.1"/>
    </source>
</evidence>
<feature type="active site" description="Nucleophile" evidence="18">
    <location>
        <position position="177"/>
    </location>
</feature>
<evidence type="ECO:0000256" key="17">
    <source>
        <dbReference type="ARBA" id="ARBA00081344"/>
    </source>
</evidence>
<keyword evidence="23" id="KW-1185">Reference proteome</keyword>
<evidence type="ECO:0000256" key="18">
    <source>
        <dbReference type="PIRSR" id="PIRSR641708-1"/>
    </source>
</evidence>
<comment type="subcellular location">
    <subcellularLocation>
        <location evidence="2">Nucleus</location>
    </subcellularLocation>
</comment>
<evidence type="ECO:0000256" key="15">
    <source>
        <dbReference type="ARBA" id="ARBA00079087"/>
    </source>
</evidence>
<dbReference type="PANTHER" id="PTHR11142">
    <property type="entry name" value="PSEUDOURIDYLATE SYNTHASE"/>
    <property type="match status" value="1"/>
</dbReference>
<sequence>MIANTRPILQTFRGLRLLLCTVRTSAVGSRMEGTVSGAEAKLDTGTEAEENHSEGHEDTAAMSSTDTPSNSNDVTTSGKFNKRHHDTKEPRSYRWKKAKLQSKPGGDPDWERPTAKKRKVACLLAYSGVGYMGMQRNQGFKTIEEDLLAAFYKAGAIPKDHMDCMQKMHFQRCARTDKGVSAAGQIVSLKMYMIEDAVQKINDCLAESIRLIGIKRTTNGFDSKNACDARTYMYVLPTYSFAPTKEETEQDFRATDDVMEKVNDVLSAYKGTHNFHNFTSGKKFKDPSAKRYIIESKCLDTFVRDDIEWTVISIKGQSFMIHQIRKMIGMMLAIVRGLAPRSMLERAWQEGKCDIPKAPGLGLVLDKVHFDHYNRKYGGDGLHEALEWDEHQETVEKFKEQYIYPTIIKAEKEDRVMQHWLSTLPLHRYEGLSEEETLTDNLTVTQLQDGEAQQTAEVDTAEDSSAETGDEPAKDEPSSSNEDTMQRAVDT</sequence>
<feature type="region of interest" description="Disordered" evidence="20">
    <location>
        <begin position="28"/>
        <end position="113"/>
    </location>
</feature>
<feature type="chain" id="PRO_5039916736" description="Pseudouridylate synthase 1 homolog" evidence="21">
    <location>
        <begin position="27"/>
        <end position="491"/>
    </location>
</feature>
<dbReference type="GO" id="GO:0160147">
    <property type="term" value="F:tRNA pseudouridine(38-40) synthase activity"/>
    <property type="evidence" value="ECO:0007669"/>
    <property type="project" value="UniProtKB-EC"/>
</dbReference>
<feature type="compositionally biased region" description="Polar residues" evidence="20">
    <location>
        <begin position="448"/>
        <end position="457"/>
    </location>
</feature>
<organism evidence="23 24">
    <name type="scientific">Branchiostoma floridae</name>
    <name type="common">Florida lancelet</name>
    <name type="synonym">Amphioxus</name>
    <dbReference type="NCBI Taxonomy" id="7739"/>
    <lineage>
        <taxon>Eukaryota</taxon>
        <taxon>Metazoa</taxon>
        <taxon>Chordata</taxon>
        <taxon>Cephalochordata</taxon>
        <taxon>Leptocardii</taxon>
        <taxon>Amphioxiformes</taxon>
        <taxon>Branchiostomatidae</taxon>
        <taxon>Branchiostoma</taxon>
    </lineage>
</organism>
<comment type="similarity">
    <text evidence="3">Belongs to the tRNA pseudouridine synthase TruA family.</text>
</comment>
<dbReference type="GO" id="GO:0003723">
    <property type="term" value="F:RNA binding"/>
    <property type="evidence" value="ECO:0007669"/>
    <property type="project" value="InterPro"/>
</dbReference>
<evidence type="ECO:0000256" key="20">
    <source>
        <dbReference type="SAM" id="MobiDB-lite"/>
    </source>
</evidence>
<protein>
    <recommendedName>
        <fullName evidence="13">Pseudouridylate synthase 1 homolog</fullName>
        <ecNumber evidence="12">5.4.99.12</ecNumber>
    </recommendedName>
    <alternativeName>
        <fullName evidence="14">tRNA pseudouridine synthase 1</fullName>
    </alternativeName>
    <alternativeName>
        <fullName evidence="17">tRNA pseudouridine(38-40) synthase</fullName>
    </alternativeName>
    <alternativeName>
        <fullName evidence="15">tRNA pseudouridylate synthase I</fullName>
    </alternativeName>
    <alternativeName>
        <fullName evidence="16">tRNA-uridine isomerase I</fullName>
    </alternativeName>
</protein>
<evidence type="ECO:0000256" key="11">
    <source>
        <dbReference type="ARBA" id="ARBA00064589"/>
    </source>
</evidence>
<evidence type="ECO:0000256" key="9">
    <source>
        <dbReference type="ARBA" id="ARBA00052184"/>
    </source>
</evidence>
<evidence type="ECO:0000256" key="16">
    <source>
        <dbReference type="ARBA" id="ARBA00080849"/>
    </source>
</evidence>
<evidence type="ECO:0000256" key="4">
    <source>
        <dbReference type="ARBA" id="ARBA00022664"/>
    </source>
</evidence>
<dbReference type="Gene3D" id="3.30.70.660">
    <property type="entry name" value="Pseudouridine synthase I, catalytic domain, C-terminal subdomain"/>
    <property type="match status" value="1"/>
</dbReference>
<feature type="compositionally biased region" description="Polar residues" evidence="20">
    <location>
        <begin position="61"/>
        <end position="79"/>
    </location>
</feature>
<evidence type="ECO:0000256" key="12">
    <source>
        <dbReference type="ARBA" id="ARBA00066509"/>
    </source>
</evidence>
<evidence type="ECO:0000256" key="21">
    <source>
        <dbReference type="SAM" id="SignalP"/>
    </source>
</evidence>
<comment type="catalytic activity">
    <reaction evidence="8">
        <text>a uridine in tRNA = a pseudouridine in tRNA</text>
        <dbReference type="Rhea" id="RHEA:54572"/>
        <dbReference type="Rhea" id="RHEA-COMP:13339"/>
        <dbReference type="Rhea" id="RHEA-COMP:13934"/>
        <dbReference type="ChEBI" id="CHEBI:65314"/>
        <dbReference type="ChEBI" id="CHEBI:65315"/>
    </reaction>
</comment>
<dbReference type="GeneID" id="118414921"/>
<dbReference type="PANTHER" id="PTHR11142:SF4">
    <property type="entry name" value="PSEUDOURIDYLATE SYNTHASE 1 HOMOLOG"/>
    <property type="match status" value="1"/>
</dbReference>
<evidence type="ECO:0000256" key="3">
    <source>
        <dbReference type="ARBA" id="ARBA00009375"/>
    </source>
</evidence>
<dbReference type="GO" id="GO:0006397">
    <property type="term" value="P:mRNA processing"/>
    <property type="evidence" value="ECO:0007669"/>
    <property type="project" value="UniProtKB-KW"/>
</dbReference>
<dbReference type="InterPro" id="IPR020095">
    <property type="entry name" value="PsdUridine_synth_TruA_C"/>
</dbReference>
<dbReference type="GO" id="GO:0009982">
    <property type="term" value="F:pseudouridine synthase activity"/>
    <property type="evidence" value="ECO:0000318"/>
    <property type="project" value="GO_Central"/>
</dbReference>
<feature type="compositionally biased region" description="Basic and acidic residues" evidence="20">
    <location>
        <begin position="40"/>
        <end position="59"/>
    </location>
</feature>
<comment type="catalytic activity">
    <reaction evidence="1">
        <text>a uridine in mRNA = a pseudouridine in mRNA</text>
        <dbReference type="Rhea" id="RHEA:56644"/>
        <dbReference type="Rhea" id="RHEA-COMP:14658"/>
        <dbReference type="Rhea" id="RHEA-COMP:14659"/>
        <dbReference type="ChEBI" id="CHEBI:65314"/>
        <dbReference type="ChEBI" id="CHEBI:65315"/>
    </reaction>
</comment>
<dbReference type="Gene3D" id="3.30.70.580">
    <property type="entry name" value="Pseudouridine synthase I, catalytic domain, N-terminal subdomain"/>
    <property type="match status" value="1"/>
</dbReference>
<dbReference type="GO" id="GO:0005634">
    <property type="term" value="C:nucleus"/>
    <property type="evidence" value="ECO:0000318"/>
    <property type="project" value="GO_Central"/>
</dbReference>
<dbReference type="InterPro" id="IPR001406">
    <property type="entry name" value="PsdUridine_synth_TruA"/>
</dbReference>
<evidence type="ECO:0000256" key="19">
    <source>
        <dbReference type="PIRSR" id="PIRSR641708-2"/>
    </source>
</evidence>
<dbReference type="Proteomes" id="UP000001554">
    <property type="component" value="Chromosome 4"/>
</dbReference>
<proteinExistence type="inferred from homology"/>
<dbReference type="KEGG" id="bfo:118414921"/>
<reference evidence="23" key="1">
    <citation type="journal article" date="2020" name="Nat. Ecol. Evol.">
        <title>Deeply conserved synteny resolves early events in vertebrate evolution.</title>
        <authorList>
            <person name="Simakov O."/>
            <person name="Marletaz F."/>
            <person name="Yue J.X."/>
            <person name="O'Connell B."/>
            <person name="Jenkins J."/>
            <person name="Brandt A."/>
            <person name="Calef R."/>
            <person name="Tung C.H."/>
            <person name="Huang T.K."/>
            <person name="Schmutz J."/>
            <person name="Satoh N."/>
            <person name="Yu J.K."/>
            <person name="Putnam N.H."/>
            <person name="Green R.E."/>
            <person name="Rokhsar D.S."/>
        </authorList>
    </citation>
    <scope>NUCLEOTIDE SEQUENCE [LARGE SCALE GENOMIC DNA]</scope>
    <source>
        <strain evidence="23">S238N-H82</strain>
    </source>
</reference>
<dbReference type="OrthoDB" id="10256309at2759"/>
<keyword evidence="5" id="KW-0819">tRNA processing</keyword>
<comment type="subunit">
    <text evidence="11">Monomer. Forms a complex with RARG and the SRA1 RNA in the nucleus.</text>
</comment>
<dbReference type="Pfam" id="PF01416">
    <property type="entry name" value="PseudoU_synth_1"/>
    <property type="match status" value="1"/>
</dbReference>
<comment type="catalytic activity">
    <reaction evidence="9">
        <text>uridine(38/39/40) in tRNA = pseudouridine(38/39/40) in tRNA</text>
        <dbReference type="Rhea" id="RHEA:22376"/>
        <dbReference type="Rhea" id="RHEA-COMP:10085"/>
        <dbReference type="Rhea" id="RHEA-COMP:10087"/>
        <dbReference type="ChEBI" id="CHEBI:65314"/>
        <dbReference type="ChEBI" id="CHEBI:65315"/>
        <dbReference type="EC" id="5.4.99.12"/>
    </reaction>
</comment>
<evidence type="ECO:0000256" key="2">
    <source>
        <dbReference type="ARBA" id="ARBA00004123"/>
    </source>
</evidence>
<dbReference type="FunFam" id="3.30.70.580:FF:000002">
    <property type="entry name" value="tRNA pseudouridine synthase"/>
    <property type="match status" value="1"/>
</dbReference>
<dbReference type="InterPro" id="IPR020097">
    <property type="entry name" value="PsdUridine_synth_TruA_a/b_dom"/>
</dbReference>
<keyword evidence="21" id="KW-0732">Signal</keyword>
<evidence type="ECO:0000313" key="23">
    <source>
        <dbReference type="Proteomes" id="UP000001554"/>
    </source>
</evidence>
<dbReference type="AlphaFoldDB" id="A0A9J7MNZ8"/>
<comment type="function">
    <text evidence="10">Pseudouridylate synthase that catalyzes pseudouridylation of tRNAs and mRNAs. Acts on positions 27/28 in the anticodon stem and also positions 34 and 36 in the anticodon of an intron containing tRNA. Also catalyzes pseudouridylation of mRNAs: mediates pseudouridylation of mRNAs with the consensus sequence 5'-UGUAG-3'. Acts as a regulator of pre-mRNA splicing by mediating pseudouridylation of pre-mRNAs at locations associated with alternatively spliced regions. Pseudouridylation of pre-mRNAs near splice sites directly regulates mRNA splicing and mRNA 3'-end processing. Involved in regulation of nuclear receptor activity through pseudouridylation of SRA1 mRNA.</text>
</comment>
<keyword evidence="4" id="KW-0507">mRNA processing</keyword>
<keyword evidence="7" id="KW-0539">Nucleus</keyword>
<evidence type="ECO:0000256" key="13">
    <source>
        <dbReference type="ARBA" id="ARBA00068582"/>
    </source>
</evidence>
<accession>A0A9J7MNZ8</accession>
<feature type="compositionally biased region" description="Acidic residues" evidence="20">
    <location>
        <begin position="459"/>
        <end position="470"/>
    </location>
</feature>
<evidence type="ECO:0000256" key="5">
    <source>
        <dbReference type="ARBA" id="ARBA00022694"/>
    </source>
</evidence>
<dbReference type="SUPFAM" id="SSF55120">
    <property type="entry name" value="Pseudouridine synthase"/>
    <property type="match status" value="1"/>
</dbReference>
<dbReference type="EC" id="5.4.99.12" evidence="12"/>
<evidence type="ECO:0000259" key="22">
    <source>
        <dbReference type="Pfam" id="PF01416"/>
    </source>
</evidence>
<evidence type="ECO:0000256" key="7">
    <source>
        <dbReference type="ARBA" id="ARBA00023242"/>
    </source>
</evidence>
<name>A0A9J7MNZ8_BRAFL</name>
<evidence type="ECO:0000256" key="10">
    <source>
        <dbReference type="ARBA" id="ARBA00053709"/>
    </source>
</evidence>
<dbReference type="GO" id="GO:0031119">
    <property type="term" value="P:tRNA pseudouridine synthesis"/>
    <property type="evidence" value="ECO:0000318"/>
    <property type="project" value="GO_Central"/>
</dbReference>
<gene>
    <name evidence="24" type="primary">LOC118414921</name>
</gene>
<dbReference type="OMA" id="EMNNGEG"/>
<dbReference type="RefSeq" id="XP_035675152.1">
    <property type="nucleotide sequence ID" value="XM_035819259.1"/>
</dbReference>
<feature type="binding site" evidence="19">
    <location>
        <position position="232"/>
    </location>
    <ligand>
        <name>substrate</name>
    </ligand>
</feature>
<feature type="domain" description="Pseudouridine synthase I TruA alpha/beta" evidence="22">
    <location>
        <begin position="267"/>
        <end position="371"/>
    </location>
</feature>
<dbReference type="FunFam" id="3.30.70.660:FF:000002">
    <property type="entry name" value="tRNA pseudouridine synthase"/>
    <property type="match status" value="1"/>
</dbReference>
<feature type="signal peptide" evidence="21">
    <location>
        <begin position="1"/>
        <end position="26"/>
    </location>
</feature>
<keyword evidence="6" id="KW-0413">Isomerase</keyword>
<dbReference type="NCBIfam" id="TIGR00071">
    <property type="entry name" value="hisT_truA"/>
    <property type="match status" value="1"/>
</dbReference>
<evidence type="ECO:0000256" key="14">
    <source>
        <dbReference type="ARBA" id="ARBA00075153"/>
    </source>
</evidence>
<dbReference type="InterPro" id="IPR020103">
    <property type="entry name" value="PsdUridine_synth_cat_dom_sf"/>
</dbReference>
<evidence type="ECO:0000256" key="1">
    <source>
        <dbReference type="ARBA" id="ARBA00001166"/>
    </source>
</evidence>
<dbReference type="InterPro" id="IPR020094">
    <property type="entry name" value="TruA/RsuA/RluB/E/F_N"/>
</dbReference>
<dbReference type="CDD" id="cd02568">
    <property type="entry name" value="PseudoU_synth_PUS1_PUS2"/>
    <property type="match status" value="1"/>
</dbReference>
<evidence type="ECO:0000256" key="8">
    <source>
        <dbReference type="ARBA" id="ARBA00036943"/>
    </source>
</evidence>